<dbReference type="EMBL" id="BMAR01000006">
    <property type="protein sequence ID" value="GFR43983.1"/>
    <property type="molecule type" value="Genomic_DNA"/>
</dbReference>
<organism evidence="1 2">
    <name type="scientific">Astrephomene gubernaculifera</name>
    <dbReference type="NCBI Taxonomy" id="47775"/>
    <lineage>
        <taxon>Eukaryota</taxon>
        <taxon>Viridiplantae</taxon>
        <taxon>Chlorophyta</taxon>
        <taxon>core chlorophytes</taxon>
        <taxon>Chlorophyceae</taxon>
        <taxon>CS clade</taxon>
        <taxon>Chlamydomonadales</taxon>
        <taxon>Astrephomenaceae</taxon>
        <taxon>Astrephomene</taxon>
    </lineage>
</organism>
<reference evidence="1 2" key="1">
    <citation type="journal article" date="2021" name="Sci. Rep.">
        <title>Genome sequencing of the multicellular alga Astrephomene provides insights into convergent evolution of germ-soma differentiation.</title>
        <authorList>
            <person name="Yamashita S."/>
            <person name="Yamamoto K."/>
            <person name="Matsuzaki R."/>
            <person name="Suzuki S."/>
            <person name="Yamaguchi H."/>
            <person name="Hirooka S."/>
            <person name="Minakuchi Y."/>
            <person name="Miyagishima S."/>
            <person name="Kawachi M."/>
            <person name="Toyoda A."/>
            <person name="Nozaki H."/>
        </authorList>
    </citation>
    <scope>NUCLEOTIDE SEQUENCE [LARGE SCALE GENOMIC DNA]</scope>
    <source>
        <strain evidence="1 2">NIES-4017</strain>
    </source>
</reference>
<name>A0AAD3HKG6_9CHLO</name>
<evidence type="ECO:0000313" key="2">
    <source>
        <dbReference type="Proteomes" id="UP001054857"/>
    </source>
</evidence>
<sequence>MHVPTNRPQCRCSHVHTRRAPLRANHSFSISRRRSHCQTFLPRTITACAAASNTTSATTSSGAGPCSCITTAAAAASTAGAAELPNNHQRPPAHPERQLRTPLLDAVRDRGDAVHEAPFHVPGHKRGSGAPEAFMRLVRPPHGSLLQYDLTEIAG</sequence>
<evidence type="ECO:0000313" key="1">
    <source>
        <dbReference type="EMBL" id="GFR43983.1"/>
    </source>
</evidence>
<feature type="non-terminal residue" evidence="1">
    <location>
        <position position="155"/>
    </location>
</feature>
<protein>
    <submittedName>
        <fullName evidence="1">Uncharacterized protein</fullName>
    </submittedName>
</protein>
<comment type="caution">
    <text evidence="1">The sequence shown here is derived from an EMBL/GenBank/DDBJ whole genome shotgun (WGS) entry which is preliminary data.</text>
</comment>
<accession>A0AAD3HKG6</accession>
<dbReference type="Proteomes" id="UP001054857">
    <property type="component" value="Unassembled WGS sequence"/>
</dbReference>
<dbReference type="AlphaFoldDB" id="A0AAD3HKG6"/>
<gene>
    <name evidence="1" type="ORF">Agub_g5128</name>
</gene>
<proteinExistence type="predicted"/>
<keyword evidence="2" id="KW-1185">Reference proteome</keyword>